<evidence type="ECO:0000259" key="2">
    <source>
        <dbReference type="Pfam" id="PF01627"/>
    </source>
</evidence>
<dbReference type="GO" id="GO:0004672">
    <property type="term" value="F:protein kinase activity"/>
    <property type="evidence" value="ECO:0007669"/>
    <property type="project" value="UniProtKB-ARBA"/>
</dbReference>
<reference evidence="4" key="1">
    <citation type="submission" date="2016-10" db="EMBL/GenBank/DDBJ databases">
        <authorList>
            <person name="Varghese N."/>
            <person name="Submissions S."/>
        </authorList>
    </citation>
    <scope>NUCLEOTIDE SEQUENCE [LARGE SCALE GENOMIC DNA]</scope>
    <source>
        <strain evidence="4">ES.061</strain>
    </source>
</reference>
<evidence type="ECO:0000313" key="4">
    <source>
        <dbReference type="Proteomes" id="UP000199064"/>
    </source>
</evidence>
<dbReference type="Pfam" id="PF01627">
    <property type="entry name" value="Hpt"/>
    <property type="match status" value="1"/>
</dbReference>
<dbReference type="GO" id="GO:0000160">
    <property type="term" value="P:phosphorelay signal transduction system"/>
    <property type="evidence" value="ECO:0007669"/>
    <property type="project" value="UniProtKB-KW"/>
</dbReference>
<dbReference type="Gene3D" id="1.20.120.160">
    <property type="entry name" value="HPT domain"/>
    <property type="match status" value="1"/>
</dbReference>
<accession>A0A1H4IU25</accession>
<dbReference type="AlphaFoldDB" id="A0A1H4IU25"/>
<gene>
    <name evidence="3" type="ORF">SAMN05216452_0569</name>
</gene>
<proteinExistence type="predicted"/>
<dbReference type="SUPFAM" id="SSF47226">
    <property type="entry name" value="Histidine-containing phosphotransfer domain, HPT domain"/>
    <property type="match status" value="1"/>
</dbReference>
<sequence>MRGSNHAKLFEERDVSVGPTPVDLKHLSRQTMGDQALALEVLGMFRRQTEGLGERIRTSDLQSRREMAHALVGSARGVGAMEIAACAAGIEKEPADEESIMCLVSLIHEANEFISELS</sequence>
<dbReference type="EMBL" id="FNSL01000001">
    <property type="protein sequence ID" value="SEB37507.1"/>
    <property type="molecule type" value="Genomic_DNA"/>
</dbReference>
<organism evidence="3 4">
    <name type="scientific">Nitratireductor aquibiodomus</name>
    <dbReference type="NCBI Taxonomy" id="204799"/>
    <lineage>
        <taxon>Bacteria</taxon>
        <taxon>Pseudomonadati</taxon>
        <taxon>Pseudomonadota</taxon>
        <taxon>Alphaproteobacteria</taxon>
        <taxon>Hyphomicrobiales</taxon>
        <taxon>Phyllobacteriaceae</taxon>
        <taxon>Nitratireductor</taxon>
    </lineage>
</organism>
<dbReference type="InterPro" id="IPR008207">
    <property type="entry name" value="Sig_transdc_His_kin_Hpt_dom"/>
</dbReference>
<keyword evidence="4" id="KW-1185">Reference proteome</keyword>
<keyword evidence="1" id="KW-0902">Two-component regulatory system</keyword>
<dbReference type="Proteomes" id="UP000199064">
    <property type="component" value="Unassembled WGS sequence"/>
</dbReference>
<name>A0A1H4IU25_9HYPH</name>
<evidence type="ECO:0000313" key="3">
    <source>
        <dbReference type="EMBL" id="SEB37507.1"/>
    </source>
</evidence>
<evidence type="ECO:0000256" key="1">
    <source>
        <dbReference type="ARBA" id="ARBA00023012"/>
    </source>
</evidence>
<dbReference type="InterPro" id="IPR036641">
    <property type="entry name" value="HPT_dom_sf"/>
</dbReference>
<feature type="domain" description="HPt" evidence="2">
    <location>
        <begin position="41"/>
        <end position="101"/>
    </location>
</feature>
<protein>
    <submittedName>
        <fullName evidence="3">HPt (Histidine-containing phosphotransfer) domain-containing protein</fullName>
    </submittedName>
</protein>